<dbReference type="AlphaFoldDB" id="W9GGP3"/>
<evidence type="ECO:0000313" key="3">
    <source>
        <dbReference type="Proteomes" id="UP000019494"/>
    </source>
</evidence>
<reference evidence="3" key="1">
    <citation type="submission" date="2013-08" db="EMBL/GenBank/DDBJ databases">
        <title>Intrasporangium oryzae NRRL B-24470.</title>
        <authorList>
            <person name="Liu H."/>
            <person name="Wang G."/>
        </authorList>
    </citation>
    <scope>NUCLEOTIDE SEQUENCE [LARGE SCALE GENOMIC DNA]</scope>
    <source>
        <strain evidence="3">Q5-1</strain>
    </source>
</reference>
<keyword evidence="1" id="KW-0732">Signal</keyword>
<accession>W9GGP3</accession>
<keyword evidence="3" id="KW-1185">Reference proteome</keyword>
<evidence type="ECO:0000313" key="2">
    <source>
        <dbReference type="EMBL" id="EWT05245.1"/>
    </source>
</evidence>
<dbReference type="OrthoDB" id="4865764at2"/>
<dbReference type="EMBL" id="AWQS01000132">
    <property type="protein sequence ID" value="EWT05245.1"/>
    <property type="molecule type" value="Genomic_DNA"/>
</dbReference>
<evidence type="ECO:0000256" key="1">
    <source>
        <dbReference type="SAM" id="SignalP"/>
    </source>
</evidence>
<sequence>MRTTLRATCTALVTAPLLALGAVTATAGGNGATTFTDTEHDVSMVVDFINPCTGDPGVVTAVENQVFHGTLNKNGSHGSWLTGNIEGRATFVPTDPSKVTYTGHFSATFGDQLSHGDGIEHSTFQINATGSDGSHLVFHDNAKAVLNADGTVTVSFDHLFCQS</sequence>
<gene>
    <name evidence="2" type="ORF">N864_06070</name>
</gene>
<feature type="signal peptide" evidence="1">
    <location>
        <begin position="1"/>
        <end position="27"/>
    </location>
</feature>
<organism evidence="2 3">
    <name type="scientific">Intrasporangium chromatireducens Q5-1</name>
    <dbReference type="NCBI Taxonomy" id="584657"/>
    <lineage>
        <taxon>Bacteria</taxon>
        <taxon>Bacillati</taxon>
        <taxon>Actinomycetota</taxon>
        <taxon>Actinomycetes</taxon>
        <taxon>Micrococcales</taxon>
        <taxon>Intrasporangiaceae</taxon>
        <taxon>Intrasporangium</taxon>
    </lineage>
</organism>
<comment type="caution">
    <text evidence="2">The sequence shown here is derived from an EMBL/GenBank/DDBJ whole genome shotgun (WGS) entry which is preliminary data.</text>
</comment>
<proteinExistence type="predicted"/>
<dbReference type="Proteomes" id="UP000019494">
    <property type="component" value="Unassembled WGS sequence"/>
</dbReference>
<name>W9GGP3_9MICO</name>
<protein>
    <submittedName>
        <fullName evidence="2">Uncharacterized protein</fullName>
    </submittedName>
</protein>
<feature type="chain" id="PRO_5004924369" evidence="1">
    <location>
        <begin position="28"/>
        <end position="163"/>
    </location>
</feature>
<dbReference type="RefSeq" id="WP_034718111.1">
    <property type="nucleotide sequence ID" value="NZ_AWQS01000132.1"/>
</dbReference>